<name>A0ABU9GH03_COBMA</name>
<evidence type="ECO:0000256" key="4">
    <source>
        <dbReference type="ARBA" id="ARBA00022679"/>
    </source>
</evidence>
<dbReference type="InterPro" id="IPR001173">
    <property type="entry name" value="Glyco_trans_2-like"/>
</dbReference>
<evidence type="ECO:0000256" key="3">
    <source>
        <dbReference type="ARBA" id="ARBA00022676"/>
    </source>
</evidence>
<evidence type="ECO:0000256" key="5">
    <source>
        <dbReference type="ARBA" id="ARBA00023136"/>
    </source>
</evidence>
<dbReference type="EMBL" id="JBAKAP010000007">
    <property type="protein sequence ID" value="MEL0616832.1"/>
    <property type="molecule type" value="Genomic_DNA"/>
</dbReference>
<evidence type="ECO:0000256" key="2">
    <source>
        <dbReference type="ARBA" id="ARBA00022475"/>
    </source>
</evidence>
<keyword evidence="3" id="KW-0328">Glycosyltransferase</keyword>
<evidence type="ECO:0000313" key="8">
    <source>
        <dbReference type="Proteomes" id="UP001378242"/>
    </source>
</evidence>
<accession>A0ABU9GH03</accession>
<dbReference type="Pfam" id="PF00535">
    <property type="entry name" value="Glycos_transf_2"/>
    <property type="match status" value="1"/>
</dbReference>
<dbReference type="InterPro" id="IPR029044">
    <property type="entry name" value="Nucleotide-diphossugar_trans"/>
</dbReference>
<comment type="subcellular location">
    <subcellularLocation>
        <location evidence="1">Cell membrane</location>
    </subcellularLocation>
</comment>
<protein>
    <submittedName>
        <fullName evidence="7">TIGR04283 family arsenosugar biosynthesis glycosyltransferase</fullName>
    </submittedName>
</protein>
<dbReference type="InterPro" id="IPR026461">
    <property type="entry name" value="Trfase_2_rSAM/seldom_assoc"/>
</dbReference>
<comment type="caution">
    <text evidence="7">The sequence shown here is derived from an EMBL/GenBank/DDBJ whole genome shotgun (WGS) entry which is preliminary data.</text>
</comment>
<dbReference type="NCBIfam" id="TIGR04283">
    <property type="entry name" value="glyco_like_mftF"/>
    <property type="match status" value="1"/>
</dbReference>
<keyword evidence="2" id="KW-1003">Cell membrane</keyword>
<organism evidence="7 8">
    <name type="scientific">Cobetia marina</name>
    <name type="common">Deleya marina</name>
    <dbReference type="NCBI Taxonomy" id="28258"/>
    <lineage>
        <taxon>Bacteria</taxon>
        <taxon>Pseudomonadati</taxon>
        <taxon>Pseudomonadota</taxon>
        <taxon>Gammaproteobacteria</taxon>
        <taxon>Oceanospirillales</taxon>
        <taxon>Halomonadaceae</taxon>
        <taxon>Cobetia</taxon>
    </lineage>
</organism>
<dbReference type="PANTHER" id="PTHR43646">
    <property type="entry name" value="GLYCOSYLTRANSFERASE"/>
    <property type="match status" value="1"/>
</dbReference>
<dbReference type="Gene3D" id="3.90.550.10">
    <property type="entry name" value="Spore Coat Polysaccharide Biosynthesis Protein SpsA, Chain A"/>
    <property type="match status" value="1"/>
</dbReference>
<dbReference type="SUPFAM" id="SSF53448">
    <property type="entry name" value="Nucleotide-diphospho-sugar transferases"/>
    <property type="match status" value="1"/>
</dbReference>
<dbReference type="CDD" id="cd02522">
    <property type="entry name" value="GT_2_like_a"/>
    <property type="match status" value="1"/>
</dbReference>
<gene>
    <name evidence="7" type="ORF">V6243_08285</name>
</gene>
<keyword evidence="4" id="KW-0808">Transferase</keyword>
<feature type="domain" description="Glycosyltransferase 2-like" evidence="6">
    <location>
        <begin position="31"/>
        <end position="148"/>
    </location>
</feature>
<evidence type="ECO:0000256" key="1">
    <source>
        <dbReference type="ARBA" id="ARBA00004236"/>
    </source>
</evidence>
<keyword evidence="5" id="KW-0472">Membrane</keyword>
<evidence type="ECO:0000259" key="6">
    <source>
        <dbReference type="Pfam" id="PF00535"/>
    </source>
</evidence>
<dbReference type="RefSeq" id="WP_341542346.1">
    <property type="nucleotide sequence ID" value="NZ_JBAKAP010000007.1"/>
</dbReference>
<keyword evidence="8" id="KW-1185">Reference proteome</keyword>
<sequence>MTKPSIFSPVARPAPRAVRSGSALTRTPWLSIIMPVHNEASGIVSALIALSPLRASGDCEVIVVDGGSTDTTRELATPLCDRCLSSDPGRATQMNAGASQARGQWLLFLHADTRLPAHVLSVLSETLVEHRECDWGRFDVDIEGDSPLLPVIATLMNLRSRLTSISTGDQTQFVRRSTFEAIEGFPVVPLMEDIQLSVRLKRLTSPLNLSARVTTSGRRWETHGVCRTILKMWGLRLAAWGGVSPVRLARLYGYGAAAQACEQRGLPHA</sequence>
<dbReference type="PANTHER" id="PTHR43646:SF2">
    <property type="entry name" value="GLYCOSYLTRANSFERASE 2-LIKE DOMAIN-CONTAINING PROTEIN"/>
    <property type="match status" value="1"/>
</dbReference>
<evidence type="ECO:0000313" key="7">
    <source>
        <dbReference type="EMBL" id="MEL0616832.1"/>
    </source>
</evidence>
<dbReference type="Proteomes" id="UP001378242">
    <property type="component" value="Unassembled WGS sequence"/>
</dbReference>
<proteinExistence type="predicted"/>
<reference evidence="7 8" key="1">
    <citation type="submission" date="2024-02" db="EMBL/GenBank/DDBJ databases">
        <title>Bacteria isolated from the canopy kelp, Nereocystis luetkeana.</title>
        <authorList>
            <person name="Pfister C.A."/>
            <person name="Younker I.T."/>
            <person name="Light S.H."/>
        </authorList>
    </citation>
    <scope>NUCLEOTIDE SEQUENCE [LARGE SCALE GENOMIC DNA]</scope>
    <source>
        <strain evidence="7 8">TI.5.07</strain>
    </source>
</reference>